<dbReference type="EMBL" id="SORE01000017">
    <property type="protein sequence ID" value="TDY43869.1"/>
    <property type="molecule type" value="Genomic_DNA"/>
</dbReference>
<evidence type="ECO:0000259" key="3">
    <source>
        <dbReference type="Pfam" id="PF05532"/>
    </source>
</evidence>
<gene>
    <name evidence="4" type="ORF">BX592_11771</name>
</gene>
<keyword evidence="2" id="KW-1133">Transmembrane helix</keyword>
<protein>
    <submittedName>
        <fullName evidence="4">Uncharacterized protein YjbJ (UPF0337 family)</fullName>
    </submittedName>
</protein>
<comment type="caution">
    <text evidence="4">The sequence shown here is derived from an EMBL/GenBank/DDBJ whole genome shotgun (WGS) entry which is preliminary data.</text>
</comment>
<feature type="transmembrane region" description="Helical" evidence="2">
    <location>
        <begin position="63"/>
        <end position="80"/>
    </location>
</feature>
<evidence type="ECO:0000256" key="1">
    <source>
        <dbReference type="ARBA" id="ARBA00009129"/>
    </source>
</evidence>
<dbReference type="AlphaFoldDB" id="A0A4R8LLS4"/>
<dbReference type="InterPro" id="IPR008462">
    <property type="entry name" value="CsbD"/>
</dbReference>
<dbReference type="InterPro" id="IPR036629">
    <property type="entry name" value="YjbJ_sf"/>
</dbReference>
<dbReference type="Gene3D" id="1.10.1470.10">
    <property type="entry name" value="YjbJ"/>
    <property type="match status" value="1"/>
</dbReference>
<dbReference type="RefSeq" id="WP_134194293.1">
    <property type="nucleotide sequence ID" value="NZ_JBHLUW010000016.1"/>
</dbReference>
<evidence type="ECO:0000256" key="2">
    <source>
        <dbReference type="SAM" id="Phobius"/>
    </source>
</evidence>
<evidence type="ECO:0000313" key="4">
    <source>
        <dbReference type="EMBL" id="TDY43869.1"/>
    </source>
</evidence>
<sequence>METTKLEGTLREAAGNVKDTLGDLTGDVGMQVSGKAKALCGSAQQACADAATLARDSVVDRPLTTLAVVATTGFLLGILWKSNRADAANGGGMRRR</sequence>
<comment type="similarity">
    <text evidence="1">Belongs to the UPF0337 (CsbD) family.</text>
</comment>
<reference evidence="4 5" key="1">
    <citation type="submission" date="2019-03" db="EMBL/GenBank/DDBJ databases">
        <title>Genomic Encyclopedia of Type Strains, Phase III (KMG-III): the genomes of soil and plant-associated and newly described type strains.</title>
        <authorList>
            <person name="Whitman W."/>
        </authorList>
    </citation>
    <scope>NUCLEOTIDE SEQUENCE [LARGE SCALE GENOMIC DNA]</scope>
    <source>
        <strain evidence="4 5">LMG 29544</strain>
    </source>
</reference>
<evidence type="ECO:0000313" key="5">
    <source>
        <dbReference type="Proteomes" id="UP000295509"/>
    </source>
</evidence>
<accession>A0A4R8LLS4</accession>
<feature type="domain" description="CsbD-like" evidence="3">
    <location>
        <begin position="5"/>
        <end position="51"/>
    </location>
</feature>
<dbReference type="OrthoDB" id="8637255at2"/>
<keyword evidence="2" id="KW-0472">Membrane</keyword>
<dbReference type="Proteomes" id="UP000295509">
    <property type="component" value="Unassembled WGS sequence"/>
</dbReference>
<dbReference type="SUPFAM" id="SSF69047">
    <property type="entry name" value="Hypothetical protein YjbJ"/>
    <property type="match status" value="1"/>
</dbReference>
<organism evidence="4 5">
    <name type="scientific">Paraburkholderia rhizosphaerae</name>
    <dbReference type="NCBI Taxonomy" id="480658"/>
    <lineage>
        <taxon>Bacteria</taxon>
        <taxon>Pseudomonadati</taxon>
        <taxon>Pseudomonadota</taxon>
        <taxon>Betaproteobacteria</taxon>
        <taxon>Burkholderiales</taxon>
        <taxon>Burkholderiaceae</taxon>
        <taxon>Paraburkholderia</taxon>
    </lineage>
</organism>
<keyword evidence="2" id="KW-0812">Transmembrane</keyword>
<name>A0A4R8LLS4_9BURK</name>
<dbReference type="Pfam" id="PF05532">
    <property type="entry name" value="CsbD"/>
    <property type="match status" value="1"/>
</dbReference>
<proteinExistence type="inferred from homology"/>
<keyword evidence="5" id="KW-1185">Reference proteome</keyword>